<proteinExistence type="predicted"/>
<dbReference type="PANTHER" id="PTHR12484:SF4">
    <property type="entry name" value="A-KINASE ANCHOR PROTEIN 17A"/>
    <property type="match status" value="1"/>
</dbReference>
<comment type="caution">
    <text evidence="2">The sequence shown here is derived from an EMBL/GenBank/DDBJ whole genome shotgun (WGS) entry which is preliminary data.</text>
</comment>
<evidence type="ECO:0008006" key="4">
    <source>
        <dbReference type="Google" id="ProtNLM"/>
    </source>
</evidence>
<dbReference type="CDD" id="cd12264">
    <property type="entry name" value="RRM_AKAP17A"/>
    <property type="match status" value="1"/>
</dbReference>
<evidence type="ECO:0000313" key="2">
    <source>
        <dbReference type="EMBL" id="CAL4136338.1"/>
    </source>
</evidence>
<gene>
    <name evidence="2" type="ORF">MNOR_LOCUS27788</name>
</gene>
<protein>
    <recommendedName>
        <fullName evidence="4">A-kinase anchor protein 17A</fullName>
    </recommendedName>
</protein>
<dbReference type="Pfam" id="PF25015">
    <property type="entry name" value="RBD_AKAP-17A"/>
    <property type="match status" value="1"/>
</dbReference>
<evidence type="ECO:0000256" key="1">
    <source>
        <dbReference type="SAM" id="MobiDB-lite"/>
    </source>
</evidence>
<dbReference type="EMBL" id="CAXKWB010029755">
    <property type="protein sequence ID" value="CAL4136338.1"/>
    <property type="molecule type" value="Genomic_DNA"/>
</dbReference>
<keyword evidence="3" id="KW-1185">Reference proteome</keyword>
<dbReference type="AlphaFoldDB" id="A0AAV2RRY3"/>
<dbReference type="PANTHER" id="PTHR12484">
    <property type="entry name" value="B-LYMPHOCYTE ANTIGEN-RELATED"/>
    <property type="match status" value="1"/>
</dbReference>
<dbReference type="Proteomes" id="UP001497623">
    <property type="component" value="Unassembled WGS sequence"/>
</dbReference>
<organism evidence="2 3">
    <name type="scientific">Meganyctiphanes norvegica</name>
    <name type="common">Northern krill</name>
    <name type="synonym">Thysanopoda norvegica</name>
    <dbReference type="NCBI Taxonomy" id="48144"/>
    <lineage>
        <taxon>Eukaryota</taxon>
        <taxon>Metazoa</taxon>
        <taxon>Ecdysozoa</taxon>
        <taxon>Arthropoda</taxon>
        <taxon>Crustacea</taxon>
        <taxon>Multicrustacea</taxon>
        <taxon>Malacostraca</taxon>
        <taxon>Eumalacostraca</taxon>
        <taxon>Eucarida</taxon>
        <taxon>Euphausiacea</taxon>
        <taxon>Euphausiidae</taxon>
        <taxon>Meganyctiphanes</taxon>
    </lineage>
</organism>
<evidence type="ECO:0000313" key="3">
    <source>
        <dbReference type="Proteomes" id="UP001497623"/>
    </source>
</evidence>
<feature type="region of interest" description="Disordered" evidence="1">
    <location>
        <begin position="366"/>
        <end position="409"/>
    </location>
</feature>
<feature type="non-terminal residue" evidence="2">
    <location>
        <position position="444"/>
    </location>
</feature>
<name>A0AAV2RRY3_MEGNR</name>
<feature type="compositionally biased region" description="Basic and acidic residues" evidence="1">
    <location>
        <begin position="378"/>
        <end position="409"/>
    </location>
</feature>
<accession>A0AAV2RRY3</accession>
<reference evidence="2 3" key="1">
    <citation type="submission" date="2024-05" db="EMBL/GenBank/DDBJ databases">
        <authorList>
            <person name="Wallberg A."/>
        </authorList>
    </citation>
    <scope>NUCLEOTIDE SEQUENCE [LARGE SCALE GENOMIC DNA]</scope>
</reference>
<dbReference type="InterPro" id="IPR056852">
    <property type="entry name" value="AK17A/B"/>
</dbReference>
<sequence length="444" mass="52486">MRWIWIHETILPIYISAETGFIIYETHFLGNVPISHEYIELNEIVKRINVCVGVFVCACECVHVSRKRGIFLKPIATGNCTTPVPELHNAAGLTECCMARTRFFSFPGLHNNVKTLPTRSQLDFLLFDAEIETKKNIQQVIGKVDQKGIKLSGFSELLKIRATEAKTDFPNRHDWDSFFRDAKHMNEMKPGERPDTVHFQELPCRWFAHLNDISSNKPSEYVLRKVMSSFGDVREVDIPVNDPYRRKMSASINGIKTFSFGGDLLFEAYVQFREYIGFAKCMHAFQGKKLVFAEEDNAWTTNIKVDFDRTKHLSEYSIKKREAERDKLRAAEREIEERMKRKIEMEDIKIETERLKLEEEMKKKMEKKLEKKKAKELRRKDREEKRRQKRRQKEEARIKKAEEEEEERLNRKIALEERKLLIAQRKLEGIRLLNELFDRIKILR</sequence>